<reference evidence="3 4" key="1">
    <citation type="submission" date="2016-07" db="EMBL/GenBank/DDBJ databases">
        <title>Draft genome of the white-rot fungus Obba rivulosa 3A-2.</title>
        <authorList>
            <consortium name="DOE Joint Genome Institute"/>
            <person name="Miettinen O."/>
            <person name="Riley R."/>
            <person name="Acob R."/>
            <person name="Barry K."/>
            <person name="Cullen D."/>
            <person name="De Vries R."/>
            <person name="Hainaut M."/>
            <person name="Hatakka A."/>
            <person name="Henrissat B."/>
            <person name="Hilden K."/>
            <person name="Kuo R."/>
            <person name="Labutti K."/>
            <person name="Lipzen A."/>
            <person name="Makela M.R."/>
            <person name="Sandor L."/>
            <person name="Spatafora J.W."/>
            <person name="Grigoriev I.V."/>
            <person name="Hibbett D.S."/>
        </authorList>
    </citation>
    <scope>NUCLEOTIDE SEQUENCE [LARGE SCALE GENOMIC DNA]</scope>
    <source>
        <strain evidence="3 4">3A-2</strain>
    </source>
</reference>
<sequence length="696" mass="74436">MISERALPTPPRTPAYTPPSPTKRDPDLKPNPHPYAIKTTSTALLTRSNSSGHNINATRHYYVPLSPRSSRQEFGKGHRSSKSLNLTTEATTRSSPRPLPIPPSFPFPAPALNIRGGYVSADEASAPHRHTRRAETLPMIPTGDAISHHAVTLDDLPSNPKLWTPTQLASYLVSALRVSPYSNSDSELPALPAPVAKDIATFMKQASISGRTFLRMTEEDFEGLGINNKWRQALLAASRNLRQNVIKGRIWGPETSPPSTPGSSPPLPVHMFASASYNSSSSSVDLSEPEGENDADSTRRKTRRNGRVRGMVETFERSGSFSSEGSFDEMADERFSLRQWLNEEGPADEEPLRSPSLTDRALVPPLQADKDDVATSNEPTVEMLLAQSEVADARVTGSWGARAWEELDLAPGVTVKRIVEDVADGVAVTPDDQSGIRTVLGSGNTKRSGPGSVGRRGRNERRVVTAIFTPEGLDATSMVLGKLPENADSVASSADGGFTADHKGGAERPRSDIALVEAGLNKLEQILEKELVATRALLNAFRDRLETVEKKVAQLEEMDAERATASASGASHVDAIAQCSISTTAEDVSEPSTSGQGSGPEPRGGVQQGSAVAAFLTHMSAYLPETLQQSRQDSVSAAPYGSATTSGADSSEVDEPANMSDLPSYVLLVGIGVCAVVLRVVLRKVASRSAITGWRA</sequence>
<feature type="compositionally biased region" description="Polar residues" evidence="1">
    <location>
        <begin position="584"/>
        <end position="595"/>
    </location>
</feature>
<keyword evidence="2" id="KW-0812">Transmembrane</keyword>
<feature type="region of interest" description="Disordered" evidence="1">
    <location>
        <begin position="633"/>
        <end position="656"/>
    </location>
</feature>
<name>A0A8E2AUT1_9APHY</name>
<feature type="region of interest" description="Disordered" evidence="1">
    <location>
        <begin position="440"/>
        <end position="459"/>
    </location>
</feature>
<feature type="region of interest" description="Disordered" evidence="1">
    <location>
        <begin position="1"/>
        <end position="102"/>
    </location>
</feature>
<protein>
    <recommendedName>
        <fullName evidence="5">SAM domain-containing protein</fullName>
    </recommendedName>
</protein>
<feature type="transmembrane region" description="Helical" evidence="2">
    <location>
        <begin position="662"/>
        <end position="682"/>
    </location>
</feature>
<keyword evidence="2" id="KW-1133">Transmembrane helix</keyword>
<dbReference type="Proteomes" id="UP000250043">
    <property type="component" value="Unassembled WGS sequence"/>
</dbReference>
<feature type="compositionally biased region" description="Low complexity" evidence="1">
    <location>
        <begin position="274"/>
        <end position="286"/>
    </location>
</feature>
<accession>A0A8E2AUT1</accession>
<evidence type="ECO:0000313" key="3">
    <source>
        <dbReference type="EMBL" id="OCH89599.1"/>
    </source>
</evidence>
<proteinExistence type="predicted"/>
<feature type="compositionally biased region" description="Polar residues" evidence="1">
    <location>
        <begin position="38"/>
        <end position="57"/>
    </location>
</feature>
<feature type="compositionally biased region" description="Polar residues" evidence="1">
    <location>
        <begin position="82"/>
        <end position="92"/>
    </location>
</feature>
<dbReference type="AlphaFoldDB" id="A0A8E2AUT1"/>
<evidence type="ECO:0008006" key="5">
    <source>
        <dbReference type="Google" id="ProtNLM"/>
    </source>
</evidence>
<feature type="region of interest" description="Disordered" evidence="1">
    <location>
        <begin position="249"/>
        <end position="310"/>
    </location>
</feature>
<feature type="region of interest" description="Disordered" evidence="1">
    <location>
        <begin position="584"/>
        <end position="608"/>
    </location>
</feature>
<gene>
    <name evidence="3" type="ORF">OBBRIDRAFT_794095</name>
</gene>
<dbReference type="EMBL" id="KV722423">
    <property type="protein sequence ID" value="OCH89599.1"/>
    <property type="molecule type" value="Genomic_DNA"/>
</dbReference>
<keyword evidence="4" id="KW-1185">Reference proteome</keyword>
<feature type="compositionally biased region" description="Pro residues" evidence="1">
    <location>
        <begin position="255"/>
        <end position="268"/>
    </location>
</feature>
<evidence type="ECO:0000313" key="4">
    <source>
        <dbReference type="Proteomes" id="UP000250043"/>
    </source>
</evidence>
<organism evidence="3 4">
    <name type="scientific">Obba rivulosa</name>
    <dbReference type="NCBI Taxonomy" id="1052685"/>
    <lineage>
        <taxon>Eukaryota</taxon>
        <taxon>Fungi</taxon>
        <taxon>Dikarya</taxon>
        <taxon>Basidiomycota</taxon>
        <taxon>Agaricomycotina</taxon>
        <taxon>Agaricomycetes</taxon>
        <taxon>Polyporales</taxon>
        <taxon>Gelatoporiaceae</taxon>
        <taxon>Obba</taxon>
    </lineage>
</organism>
<evidence type="ECO:0000256" key="2">
    <source>
        <dbReference type="SAM" id="Phobius"/>
    </source>
</evidence>
<keyword evidence="2" id="KW-0472">Membrane</keyword>
<evidence type="ECO:0000256" key="1">
    <source>
        <dbReference type="SAM" id="MobiDB-lite"/>
    </source>
</evidence>
<dbReference type="OrthoDB" id="2425321at2759"/>
<feature type="compositionally biased region" description="Pro residues" evidence="1">
    <location>
        <begin position="8"/>
        <end position="21"/>
    </location>
</feature>